<dbReference type="SUPFAM" id="SSF51735">
    <property type="entry name" value="NAD(P)-binding Rossmann-fold domains"/>
    <property type="match status" value="1"/>
</dbReference>
<proteinExistence type="inferred from homology"/>
<dbReference type="EMBL" id="KB467832">
    <property type="protein sequence ID" value="PCH34691.1"/>
    <property type="molecule type" value="Genomic_DNA"/>
</dbReference>
<dbReference type="Gene3D" id="3.40.50.720">
    <property type="entry name" value="NAD(P)-binding Rossmann-like Domain"/>
    <property type="match status" value="1"/>
</dbReference>
<dbReference type="PRINTS" id="PR00081">
    <property type="entry name" value="GDHRDH"/>
</dbReference>
<gene>
    <name evidence="4" type="ORF">WOLCODRAFT_133566</name>
</gene>
<dbReference type="STRING" id="742152.A0A2H3IY77"/>
<name>A0A2H3IY77_WOLCO</name>
<dbReference type="PRINTS" id="PR00080">
    <property type="entry name" value="SDRFAMILY"/>
</dbReference>
<dbReference type="GO" id="GO:0016491">
    <property type="term" value="F:oxidoreductase activity"/>
    <property type="evidence" value="ECO:0007669"/>
    <property type="project" value="UniProtKB-KW"/>
</dbReference>
<protein>
    <submittedName>
        <fullName evidence="4">NAD(P)-binding protein</fullName>
    </submittedName>
</protein>
<organism evidence="4 5">
    <name type="scientific">Wolfiporia cocos (strain MD-104)</name>
    <name type="common">Brown rot fungus</name>
    <dbReference type="NCBI Taxonomy" id="742152"/>
    <lineage>
        <taxon>Eukaryota</taxon>
        <taxon>Fungi</taxon>
        <taxon>Dikarya</taxon>
        <taxon>Basidiomycota</taxon>
        <taxon>Agaricomycotina</taxon>
        <taxon>Agaricomycetes</taxon>
        <taxon>Polyporales</taxon>
        <taxon>Phaeolaceae</taxon>
        <taxon>Wolfiporia</taxon>
    </lineage>
</organism>
<evidence type="ECO:0000256" key="2">
    <source>
        <dbReference type="ARBA" id="ARBA00023002"/>
    </source>
</evidence>
<dbReference type="InterPro" id="IPR002347">
    <property type="entry name" value="SDR_fam"/>
</dbReference>
<dbReference type="Pfam" id="PF00106">
    <property type="entry name" value="adh_short"/>
    <property type="match status" value="1"/>
</dbReference>
<dbReference type="InterPro" id="IPR036291">
    <property type="entry name" value="NAD(P)-bd_dom_sf"/>
</dbReference>
<keyword evidence="2" id="KW-0560">Oxidoreductase</keyword>
<accession>A0A2H3IY77</accession>
<evidence type="ECO:0000313" key="4">
    <source>
        <dbReference type="EMBL" id="PCH34691.1"/>
    </source>
</evidence>
<dbReference type="OrthoDB" id="1274115at2759"/>
<dbReference type="OMA" id="GMAANRY"/>
<comment type="similarity">
    <text evidence="1 3">Belongs to the short-chain dehydrogenases/reductases (SDR) family.</text>
</comment>
<reference evidence="4 5" key="1">
    <citation type="journal article" date="2012" name="Science">
        <title>The Paleozoic origin of enzymatic lignin decomposition reconstructed from 31 fungal genomes.</title>
        <authorList>
            <person name="Floudas D."/>
            <person name="Binder M."/>
            <person name="Riley R."/>
            <person name="Barry K."/>
            <person name="Blanchette R.A."/>
            <person name="Henrissat B."/>
            <person name="Martinez A.T."/>
            <person name="Otillar R."/>
            <person name="Spatafora J.W."/>
            <person name="Yadav J.S."/>
            <person name="Aerts A."/>
            <person name="Benoit I."/>
            <person name="Boyd A."/>
            <person name="Carlson A."/>
            <person name="Copeland A."/>
            <person name="Coutinho P.M."/>
            <person name="de Vries R.P."/>
            <person name="Ferreira P."/>
            <person name="Findley K."/>
            <person name="Foster B."/>
            <person name="Gaskell J."/>
            <person name="Glotzer D."/>
            <person name="Gorecki P."/>
            <person name="Heitman J."/>
            <person name="Hesse C."/>
            <person name="Hori C."/>
            <person name="Igarashi K."/>
            <person name="Jurgens J.A."/>
            <person name="Kallen N."/>
            <person name="Kersten P."/>
            <person name="Kohler A."/>
            <person name="Kuees U."/>
            <person name="Kumar T.K.A."/>
            <person name="Kuo A."/>
            <person name="LaButti K."/>
            <person name="Larrondo L.F."/>
            <person name="Lindquist E."/>
            <person name="Ling A."/>
            <person name="Lombard V."/>
            <person name="Lucas S."/>
            <person name="Lundell T."/>
            <person name="Martin R."/>
            <person name="McLaughlin D.J."/>
            <person name="Morgenstern I."/>
            <person name="Morin E."/>
            <person name="Murat C."/>
            <person name="Nagy L.G."/>
            <person name="Nolan M."/>
            <person name="Ohm R.A."/>
            <person name="Patyshakuliyeva A."/>
            <person name="Rokas A."/>
            <person name="Ruiz-Duenas F.J."/>
            <person name="Sabat G."/>
            <person name="Salamov A."/>
            <person name="Samejima M."/>
            <person name="Schmutz J."/>
            <person name="Slot J.C."/>
            <person name="St John F."/>
            <person name="Stenlid J."/>
            <person name="Sun H."/>
            <person name="Sun S."/>
            <person name="Syed K."/>
            <person name="Tsang A."/>
            <person name="Wiebenga A."/>
            <person name="Young D."/>
            <person name="Pisabarro A."/>
            <person name="Eastwood D.C."/>
            <person name="Martin F."/>
            <person name="Cullen D."/>
            <person name="Grigoriev I.V."/>
            <person name="Hibbett D.S."/>
        </authorList>
    </citation>
    <scope>NUCLEOTIDE SEQUENCE [LARGE SCALE GENOMIC DNA]</scope>
    <source>
        <strain evidence="4 5">MD-104</strain>
    </source>
</reference>
<dbReference type="InterPro" id="IPR051911">
    <property type="entry name" value="SDR_oxidoreductase"/>
</dbReference>
<evidence type="ECO:0000256" key="3">
    <source>
        <dbReference type="RuleBase" id="RU000363"/>
    </source>
</evidence>
<dbReference type="AlphaFoldDB" id="A0A2H3IY77"/>
<evidence type="ECO:0000313" key="5">
    <source>
        <dbReference type="Proteomes" id="UP000218811"/>
    </source>
</evidence>
<dbReference type="PANTHER" id="PTHR43976:SF16">
    <property type="entry name" value="SHORT-CHAIN DEHYDROGENASE_REDUCTASE FAMILY PROTEIN"/>
    <property type="match status" value="1"/>
</dbReference>
<sequence>MTEVVLRHEDIAVATLRKPEAIADLTTKYPSDRLLAVKLDVSKEEDVISSFTQAREAFDHIDVVFNNAGYALWAEIEAMPMNVVRAILEAVRHFREVNTPQGGVLLQLSSAGGYQGMAANRYYCVSKFAFQGYTEALVAEVGPAWNIKVISTDPAPFPTNAPAAAVRIPPHPAYSNPNLPSAKWHSWVNDPNFVLRGDVNKAVEVIYKVAGLDNPPVRFLLGHGAMDIAKKKVASLLADVEKCASWLDGIEAD</sequence>
<keyword evidence="5" id="KW-1185">Reference proteome</keyword>
<dbReference type="Proteomes" id="UP000218811">
    <property type="component" value="Unassembled WGS sequence"/>
</dbReference>
<evidence type="ECO:0000256" key="1">
    <source>
        <dbReference type="ARBA" id="ARBA00006484"/>
    </source>
</evidence>
<dbReference type="PANTHER" id="PTHR43976">
    <property type="entry name" value="SHORT CHAIN DEHYDROGENASE"/>
    <property type="match status" value="1"/>
</dbReference>